<organism evidence="1 2">
    <name type="scientific">Ligilactobacillus salivarius</name>
    <dbReference type="NCBI Taxonomy" id="1624"/>
    <lineage>
        <taxon>Bacteria</taxon>
        <taxon>Bacillati</taxon>
        <taxon>Bacillota</taxon>
        <taxon>Bacilli</taxon>
        <taxon>Lactobacillales</taxon>
        <taxon>Lactobacillaceae</taxon>
        <taxon>Ligilactobacillus</taxon>
    </lineage>
</organism>
<sequence length="114" mass="13399">MIAETGDLTEIIKIVRPRVPKVDEYGDEIATEDEIIYPMLFAMLRSKNANDVEKNLSTLSTSAQFVIRHRFQNETKITTDMELIHNNERYKINNFNIDTQYKMWDVIICQKSLE</sequence>
<dbReference type="Gene3D" id="2.40.10.270">
    <property type="entry name" value="Bacteriophage SPP1 head-tail adaptor protein"/>
    <property type="match status" value="1"/>
</dbReference>
<reference evidence="1 2" key="1">
    <citation type="submission" date="2017-03" db="EMBL/GenBank/DDBJ databases">
        <title>Phylogenomics and comparative genomics of Lactobacillus salivarius, a mammalian gut commensal.</title>
        <authorList>
            <person name="Harris H.M."/>
        </authorList>
    </citation>
    <scope>NUCLEOTIDE SEQUENCE [LARGE SCALE GENOMIC DNA]</scope>
    <source>
        <strain evidence="1 2">AH4231</strain>
    </source>
</reference>
<accession>A0A1V9TUV7</accession>
<comment type="caution">
    <text evidence="1">The sequence shown here is derived from an EMBL/GenBank/DDBJ whole genome shotgun (WGS) entry which is preliminary data.</text>
</comment>
<dbReference type="Pfam" id="PF05521">
    <property type="entry name" value="Phage_HCP"/>
    <property type="match status" value="1"/>
</dbReference>
<dbReference type="EMBL" id="NBEY01000034">
    <property type="protein sequence ID" value="OQR25510.1"/>
    <property type="molecule type" value="Genomic_DNA"/>
</dbReference>
<evidence type="ECO:0000313" key="1">
    <source>
        <dbReference type="EMBL" id="OQR25510.1"/>
    </source>
</evidence>
<evidence type="ECO:0000313" key="2">
    <source>
        <dbReference type="Proteomes" id="UP000192353"/>
    </source>
</evidence>
<gene>
    <name evidence="1" type="ORF">B6U37_04275</name>
</gene>
<dbReference type="AlphaFoldDB" id="A0A1V9TUV7"/>
<name>A0A1V9TUV7_9LACO</name>
<protein>
    <submittedName>
        <fullName evidence="1">Head-tail adaptor protein</fullName>
    </submittedName>
</protein>
<dbReference type="InterPro" id="IPR038666">
    <property type="entry name" value="SSP1_head-tail_sf"/>
</dbReference>
<dbReference type="RefSeq" id="WP_081515818.1">
    <property type="nucleotide sequence ID" value="NZ_NBEW01000032.1"/>
</dbReference>
<dbReference type="InterPro" id="IPR008767">
    <property type="entry name" value="Phage_SPP1_head-tail_adaptor"/>
</dbReference>
<dbReference type="Proteomes" id="UP000192353">
    <property type="component" value="Unassembled WGS sequence"/>
</dbReference>
<proteinExistence type="predicted"/>